<evidence type="ECO:0000313" key="2">
    <source>
        <dbReference type="Proteomes" id="UP000232163"/>
    </source>
</evidence>
<comment type="caution">
    <text evidence="1">The sequence shown here is derived from an EMBL/GenBank/DDBJ whole genome shotgun (WGS) entry which is preliminary data.</text>
</comment>
<gene>
    <name evidence="1" type="ORF">B5P45_00345</name>
</gene>
<protein>
    <recommendedName>
        <fullName evidence="3">Peptidase M10 serralysin C-terminal domain-containing protein</fullName>
    </recommendedName>
</protein>
<dbReference type="InterPro" id="IPR011049">
    <property type="entry name" value="Serralysin-like_metalloprot_C"/>
</dbReference>
<organism evidence="1 2">
    <name type="scientific">Phyllobacterium zundukense</name>
    <dbReference type="NCBI Taxonomy" id="1867719"/>
    <lineage>
        <taxon>Bacteria</taxon>
        <taxon>Pseudomonadati</taxon>
        <taxon>Pseudomonadota</taxon>
        <taxon>Alphaproteobacteria</taxon>
        <taxon>Hyphomicrobiales</taxon>
        <taxon>Phyllobacteriaceae</taxon>
        <taxon>Phyllobacterium</taxon>
    </lineage>
</organism>
<dbReference type="Proteomes" id="UP000232163">
    <property type="component" value="Unassembled WGS sequence"/>
</dbReference>
<name>A0A2N9W3H6_9HYPH</name>
<dbReference type="EMBL" id="MZMT01000003">
    <property type="protein sequence ID" value="PIO46294.1"/>
    <property type="molecule type" value="Genomic_DNA"/>
</dbReference>
<dbReference type="SUPFAM" id="SSF51120">
    <property type="entry name" value="beta-Roll"/>
    <property type="match status" value="1"/>
</dbReference>
<dbReference type="AlphaFoldDB" id="A0A2N9W3H6"/>
<evidence type="ECO:0000313" key="1">
    <source>
        <dbReference type="EMBL" id="PIO46294.1"/>
    </source>
</evidence>
<reference evidence="1 2" key="1">
    <citation type="journal article" date="2017" name="Int J Environ Stud">
        <title>Does the Miocene-Pliocene relict legume Oxytropis triphylla form nitrogen-fixing nodules with a combination of bacterial strains?</title>
        <authorList>
            <person name="Safronova V."/>
            <person name="Belimov A."/>
            <person name="Sazanova A."/>
            <person name="Kuznetsova I."/>
            <person name="Popova J."/>
            <person name="Andronov E."/>
            <person name="Verkhozina A."/>
            <person name="Tikhonovich I."/>
        </authorList>
    </citation>
    <scope>NUCLEOTIDE SEQUENCE [LARGE SCALE GENOMIC DNA]</scope>
    <source>
        <strain evidence="1 2">Tri-38</strain>
    </source>
</reference>
<dbReference type="KEGG" id="pht:BLM14_11710"/>
<accession>A0A2N9W3H6</accession>
<dbReference type="InterPro" id="IPR018511">
    <property type="entry name" value="Hemolysin-typ_Ca-bd_CS"/>
</dbReference>
<sequence length="131" mass="13714">MPALPILPDDVRQLLGIAGITVDFGDDRINVKAYADNPHYYQGQGNVDTITGGLGVDYIEGGKGADNILADLGGSNNTLGYFNSELAVAVTLNALGGFDLLGAGAPLAAMHRAIRSWVVSKTSSVRIPMIR</sequence>
<keyword evidence="2" id="KW-1185">Reference proteome</keyword>
<proteinExistence type="predicted"/>
<dbReference type="RefSeq" id="WP_099999550.1">
    <property type="nucleotide sequence ID" value="NZ_CP017940.1"/>
</dbReference>
<evidence type="ECO:0008006" key="3">
    <source>
        <dbReference type="Google" id="ProtNLM"/>
    </source>
</evidence>
<dbReference type="PROSITE" id="PS00330">
    <property type="entry name" value="HEMOLYSIN_CALCIUM"/>
    <property type="match status" value="1"/>
</dbReference>